<keyword evidence="1 3" id="KW-0147">Chitin-binding</keyword>
<evidence type="ECO:0000256" key="3">
    <source>
        <dbReference type="PROSITE-ProRule" id="PRU00261"/>
    </source>
</evidence>
<evidence type="ECO:0000256" key="4">
    <source>
        <dbReference type="SAM" id="SignalP"/>
    </source>
</evidence>
<dbReference type="Gene3D" id="3.30.60.10">
    <property type="entry name" value="Endochitinase-like"/>
    <property type="match status" value="2"/>
</dbReference>
<comment type="caution">
    <text evidence="3">Lacks conserved residue(s) required for the propagation of feature annotation.</text>
</comment>
<sequence>MLSFIAALLLFPAALAGVLPTSIGELDMRAVGAVSPNLTCGTTLAGQNNGYTCPGGNTSCCSVYGYCGTGDAFCLTTAGCQSRYSNASSACYTPKSGVSISVDGTCGAIGAGKAGYRCPTSGATCCSGAGYCGNTTDHCDVAKGCQAGFGTCARTARTDAPAGSSRQLF</sequence>
<dbReference type="PROSITE" id="PS50941">
    <property type="entry name" value="CHIT_BIND_I_2"/>
    <property type="match status" value="2"/>
</dbReference>
<evidence type="ECO:0000256" key="1">
    <source>
        <dbReference type="ARBA" id="ARBA00022669"/>
    </source>
</evidence>
<dbReference type="InterPro" id="IPR001002">
    <property type="entry name" value="Chitin-bd_1"/>
</dbReference>
<proteinExistence type="predicted"/>
<dbReference type="PANTHER" id="PTHR47849:SF8">
    <property type="entry name" value="LECTIN"/>
    <property type="match status" value="1"/>
</dbReference>
<feature type="signal peptide" evidence="4">
    <location>
        <begin position="1"/>
        <end position="16"/>
    </location>
</feature>
<feature type="domain" description="Chitin-binding type-1" evidence="5">
    <location>
        <begin position="37"/>
        <end position="93"/>
    </location>
</feature>
<protein>
    <recommendedName>
        <fullName evidence="5">Chitin-binding type-1 domain-containing protein</fullName>
    </recommendedName>
</protein>
<dbReference type="SUPFAM" id="SSF57016">
    <property type="entry name" value="Plant lectins/antimicrobial peptides"/>
    <property type="match status" value="2"/>
</dbReference>
<dbReference type="EMBL" id="JAULSR010000001">
    <property type="protein sequence ID" value="KAK0636449.1"/>
    <property type="molecule type" value="Genomic_DNA"/>
</dbReference>
<feature type="disulfide bond" evidence="3">
    <location>
        <begin position="60"/>
        <end position="74"/>
    </location>
</feature>
<dbReference type="Proteomes" id="UP001174934">
    <property type="component" value="Unassembled WGS sequence"/>
</dbReference>
<dbReference type="PANTHER" id="PTHR47849">
    <property type="entry name" value="CHITIN-BINDING LECTIN 1"/>
    <property type="match status" value="1"/>
</dbReference>
<feature type="disulfide bond" evidence="3">
    <location>
        <begin position="125"/>
        <end position="139"/>
    </location>
</feature>
<keyword evidence="4" id="KW-0732">Signal</keyword>
<feature type="domain" description="Chitin-binding type-1" evidence="5">
    <location>
        <begin position="103"/>
        <end position="154"/>
    </location>
</feature>
<gene>
    <name evidence="6" type="ORF">B0T17DRAFT_82033</name>
</gene>
<keyword evidence="7" id="KW-1185">Reference proteome</keyword>
<evidence type="ECO:0000313" key="7">
    <source>
        <dbReference type="Proteomes" id="UP001174934"/>
    </source>
</evidence>
<name>A0AA39XLX1_9PEZI</name>
<feature type="chain" id="PRO_5041278360" description="Chitin-binding type-1 domain-containing protein" evidence="4">
    <location>
        <begin position="17"/>
        <end position="169"/>
    </location>
</feature>
<organism evidence="6 7">
    <name type="scientific">Bombardia bombarda</name>
    <dbReference type="NCBI Taxonomy" id="252184"/>
    <lineage>
        <taxon>Eukaryota</taxon>
        <taxon>Fungi</taxon>
        <taxon>Dikarya</taxon>
        <taxon>Ascomycota</taxon>
        <taxon>Pezizomycotina</taxon>
        <taxon>Sordariomycetes</taxon>
        <taxon>Sordariomycetidae</taxon>
        <taxon>Sordariales</taxon>
        <taxon>Lasiosphaeriaceae</taxon>
        <taxon>Bombardia</taxon>
    </lineage>
</organism>
<dbReference type="InterPro" id="IPR036861">
    <property type="entry name" value="Endochitinase-like_sf"/>
</dbReference>
<comment type="caution">
    <text evidence="6">The sequence shown here is derived from an EMBL/GenBank/DDBJ whole genome shotgun (WGS) entry which is preliminary data.</text>
</comment>
<reference evidence="6" key="1">
    <citation type="submission" date="2023-06" db="EMBL/GenBank/DDBJ databases">
        <title>Genome-scale phylogeny and comparative genomics of the fungal order Sordariales.</title>
        <authorList>
            <consortium name="Lawrence Berkeley National Laboratory"/>
            <person name="Hensen N."/>
            <person name="Bonometti L."/>
            <person name="Westerberg I."/>
            <person name="Brannstrom I.O."/>
            <person name="Guillou S."/>
            <person name="Cros-Aarteil S."/>
            <person name="Calhoun S."/>
            <person name="Haridas S."/>
            <person name="Kuo A."/>
            <person name="Mondo S."/>
            <person name="Pangilinan J."/>
            <person name="Riley R."/>
            <person name="LaButti K."/>
            <person name="Andreopoulos B."/>
            <person name="Lipzen A."/>
            <person name="Chen C."/>
            <person name="Yanf M."/>
            <person name="Daum C."/>
            <person name="Ng V."/>
            <person name="Clum A."/>
            <person name="Steindorff A."/>
            <person name="Ohm R."/>
            <person name="Martin F."/>
            <person name="Silar P."/>
            <person name="Natvig D."/>
            <person name="Lalanne C."/>
            <person name="Gautier V."/>
            <person name="Ament-velasquez S.L."/>
            <person name="Kruys A."/>
            <person name="Hutchinson M.I."/>
            <person name="Powell A.J."/>
            <person name="Barry K."/>
            <person name="Miller A.N."/>
            <person name="Grigoriev I.V."/>
            <person name="Debuchy R."/>
            <person name="Gladieux P."/>
            <person name="Thoren M.H."/>
            <person name="Johannesson H."/>
        </authorList>
    </citation>
    <scope>NUCLEOTIDE SEQUENCE</scope>
    <source>
        <strain evidence="6">SMH3391-2</strain>
    </source>
</reference>
<dbReference type="SMART" id="SM00270">
    <property type="entry name" value="ChtBD1"/>
    <property type="match status" value="2"/>
</dbReference>
<dbReference type="AlphaFoldDB" id="A0AA39XLX1"/>
<evidence type="ECO:0000259" key="5">
    <source>
        <dbReference type="PROSITE" id="PS50941"/>
    </source>
</evidence>
<dbReference type="Pfam" id="PF00187">
    <property type="entry name" value="Chitin_bind_1"/>
    <property type="match status" value="1"/>
</dbReference>
<accession>A0AA39XLX1</accession>
<keyword evidence="2 3" id="KW-1015">Disulfide bond</keyword>
<dbReference type="GO" id="GO:0008061">
    <property type="term" value="F:chitin binding"/>
    <property type="evidence" value="ECO:0007669"/>
    <property type="project" value="UniProtKB-UniRule"/>
</dbReference>
<evidence type="ECO:0000313" key="6">
    <source>
        <dbReference type="EMBL" id="KAK0636449.1"/>
    </source>
</evidence>
<evidence type="ECO:0000256" key="2">
    <source>
        <dbReference type="ARBA" id="ARBA00023157"/>
    </source>
</evidence>